<dbReference type="PANTHER" id="PTHR10039">
    <property type="entry name" value="AMELOGENIN"/>
    <property type="match status" value="1"/>
</dbReference>
<dbReference type="AlphaFoldDB" id="A0A0C2XAG3"/>
<dbReference type="InterPro" id="IPR027417">
    <property type="entry name" value="P-loop_NTPase"/>
</dbReference>
<dbReference type="InterPro" id="IPR056884">
    <property type="entry name" value="NPHP3-like_N"/>
</dbReference>
<reference evidence="3 4" key="1">
    <citation type="submission" date="2014-04" db="EMBL/GenBank/DDBJ databases">
        <authorList>
            <consortium name="DOE Joint Genome Institute"/>
            <person name="Kuo A."/>
            <person name="Gay G."/>
            <person name="Dore J."/>
            <person name="Kohler A."/>
            <person name="Nagy L.G."/>
            <person name="Floudas D."/>
            <person name="Copeland A."/>
            <person name="Barry K.W."/>
            <person name="Cichocki N."/>
            <person name="Veneault-Fourrey C."/>
            <person name="LaButti K."/>
            <person name="Lindquist E.A."/>
            <person name="Lipzen A."/>
            <person name="Lundell T."/>
            <person name="Morin E."/>
            <person name="Murat C."/>
            <person name="Sun H."/>
            <person name="Tunlid A."/>
            <person name="Henrissat B."/>
            <person name="Grigoriev I.V."/>
            <person name="Hibbett D.S."/>
            <person name="Martin F."/>
            <person name="Nordberg H.P."/>
            <person name="Cantor M.N."/>
            <person name="Hua S.X."/>
        </authorList>
    </citation>
    <scope>NUCLEOTIDE SEQUENCE [LARGE SCALE GENOMIC DNA]</scope>
    <source>
        <strain evidence="4">h7</strain>
    </source>
</reference>
<evidence type="ECO:0000313" key="3">
    <source>
        <dbReference type="EMBL" id="KIM34988.1"/>
    </source>
</evidence>
<proteinExistence type="predicted"/>
<reference evidence="4" key="2">
    <citation type="submission" date="2015-01" db="EMBL/GenBank/DDBJ databases">
        <title>Evolutionary Origins and Diversification of the Mycorrhizal Mutualists.</title>
        <authorList>
            <consortium name="DOE Joint Genome Institute"/>
            <consortium name="Mycorrhizal Genomics Consortium"/>
            <person name="Kohler A."/>
            <person name="Kuo A."/>
            <person name="Nagy L.G."/>
            <person name="Floudas D."/>
            <person name="Copeland A."/>
            <person name="Barry K.W."/>
            <person name="Cichocki N."/>
            <person name="Veneault-Fourrey C."/>
            <person name="LaButti K."/>
            <person name="Lindquist E.A."/>
            <person name="Lipzen A."/>
            <person name="Lundell T."/>
            <person name="Morin E."/>
            <person name="Murat C."/>
            <person name="Riley R."/>
            <person name="Ohm R."/>
            <person name="Sun H."/>
            <person name="Tunlid A."/>
            <person name="Henrissat B."/>
            <person name="Grigoriev I.V."/>
            <person name="Hibbett D.S."/>
            <person name="Martin F."/>
        </authorList>
    </citation>
    <scope>NUCLEOTIDE SEQUENCE [LARGE SCALE GENOMIC DNA]</scope>
    <source>
        <strain evidence="4">h7</strain>
    </source>
</reference>
<dbReference type="PANTHER" id="PTHR10039:SF17">
    <property type="entry name" value="FUNGAL STAND N-TERMINAL GOODBYE DOMAIN-CONTAINING PROTEIN-RELATED"/>
    <property type="match status" value="1"/>
</dbReference>
<accession>A0A0C2XAG3</accession>
<gene>
    <name evidence="3" type="ORF">M413DRAFT_449946</name>
</gene>
<protein>
    <recommendedName>
        <fullName evidence="2">Nephrocystin 3-like N-terminal domain-containing protein</fullName>
    </recommendedName>
</protein>
<feature type="domain" description="Nephrocystin 3-like N-terminal" evidence="2">
    <location>
        <begin position="64"/>
        <end position="228"/>
    </location>
</feature>
<evidence type="ECO:0000313" key="4">
    <source>
        <dbReference type="Proteomes" id="UP000053424"/>
    </source>
</evidence>
<dbReference type="Gene3D" id="3.40.50.300">
    <property type="entry name" value="P-loop containing nucleotide triphosphate hydrolases"/>
    <property type="match status" value="1"/>
</dbReference>
<sequence length="666" mass="76399">MFAGSRGIQISGGTFTVTNPEPEVAARKGLELLQQKIVPGAFHNSEERYDPPKCHPQTRQAVLQEIMDWVEDMDRTTPFMWLHGPVGAGKSAIEQTIAEICHHAGILAASFFFSRNVPGRNDKSLLITTLAYQLTVSIPAIREQVGCELNDDPHLLSRSLEAQIVGLIIEPIRSATMFQEATTIRQPYLVILDGLDECGDAEAQRYILRVLLIATRMHIPLIFLIASRPEQHLRDCFEDKTFGPLTTKLVLDDKYHPESDIRIFLASKFQEIRETHRSRAHLPQSWPLEEDIDRLVEKSSGQFIYASTVMKFLNSPRHWPPDRLAIIFGIIPRGKSTPFAEMDALYLHILASADENLPKALEIISFLLLFRHEQLHPTPSFVAAFLSYRHTELTITLSDLHSIIAVPQLEDEFPLRFYHASLGDCLLDRSRSGDNFFIDPGLGHRKIAMCIMQNLTNPSGITDSDKQIMRETFPEHCSKSEANDAFIEALYDFNLEACLWRPPMNVAFVNVTSFFRRRLHPLKSYDRVPALLLWLRKQHPPDRENDLLHHHLESIDSWLRWELSALSTFRNPYLSKVAFAGVALVDFPEFKNSYHIIPKILDWKAEYSTDYHDPEDVLSEDWEDYLWYRKLLADFLTDPARARGQLVGVNAYVELAKYIWEFLLFA</sequence>
<evidence type="ECO:0000259" key="2">
    <source>
        <dbReference type="Pfam" id="PF24883"/>
    </source>
</evidence>
<dbReference type="HOGENOM" id="CLU_000288_6_10_1"/>
<dbReference type="EMBL" id="KN831836">
    <property type="protein sequence ID" value="KIM34988.1"/>
    <property type="molecule type" value="Genomic_DNA"/>
</dbReference>
<organism evidence="3 4">
    <name type="scientific">Hebeloma cylindrosporum</name>
    <dbReference type="NCBI Taxonomy" id="76867"/>
    <lineage>
        <taxon>Eukaryota</taxon>
        <taxon>Fungi</taxon>
        <taxon>Dikarya</taxon>
        <taxon>Basidiomycota</taxon>
        <taxon>Agaricomycotina</taxon>
        <taxon>Agaricomycetes</taxon>
        <taxon>Agaricomycetidae</taxon>
        <taxon>Agaricales</taxon>
        <taxon>Agaricineae</taxon>
        <taxon>Hymenogastraceae</taxon>
        <taxon>Hebeloma</taxon>
    </lineage>
</organism>
<dbReference type="Proteomes" id="UP000053424">
    <property type="component" value="Unassembled WGS sequence"/>
</dbReference>
<evidence type="ECO:0000256" key="1">
    <source>
        <dbReference type="ARBA" id="ARBA00022737"/>
    </source>
</evidence>
<keyword evidence="1" id="KW-0677">Repeat</keyword>
<keyword evidence="4" id="KW-1185">Reference proteome</keyword>
<name>A0A0C2XAG3_HEBCY</name>
<dbReference type="SUPFAM" id="SSF52540">
    <property type="entry name" value="P-loop containing nucleoside triphosphate hydrolases"/>
    <property type="match status" value="1"/>
</dbReference>
<dbReference type="OrthoDB" id="4760524at2759"/>
<dbReference type="Pfam" id="PF24883">
    <property type="entry name" value="NPHP3_N"/>
    <property type="match status" value="1"/>
</dbReference>